<reference evidence="1" key="1">
    <citation type="submission" date="2023-02" db="EMBL/GenBank/DDBJ databases">
        <title>Draft Whole-Genome Sequences of Bacillus Strains of Potential Probiotic for Poultry.</title>
        <authorList>
            <person name="Ma L.M."/>
            <person name="Lopez-Guerra N."/>
            <person name="Zhang G."/>
        </authorList>
    </citation>
    <scope>NUCLEOTIDE SEQUENCE</scope>
    <source>
        <strain evidence="1">OSU1013-24</strain>
    </source>
</reference>
<name>A0AAP4DIX2_BACAM</name>
<protein>
    <submittedName>
        <fullName evidence="1">Uncharacterized protein</fullName>
    </submittedName>
</protein>
<proteinExistence type="predicted"/>
<gene>
    <name evidence="1" type="ORF">PV946_14130</name>
</gene>
<dbReference type="EMBL" id="JARKHX010000004">
    <property type="protein sequence ID" value="MDF4194893.1"/>
    <property type="molecule type" value="Genomic_DNA"/>
</dbReference>
<dbReference type="RefSeq" id="WP_276351223.1">
    <property type="nucleotide sequence ID" value="NZ_JARKHX010000004.1"/>
</dbReference>
<dbReference type="Proteomes" id="UP001222377">
    <property type="component" value="Unassembled WGS sequence"/>
</dbReference>
<evidence type="ECO:0000313" key="1">
    <source>
        <dbReference type="EMBL" id="MDF4194893.1"/>
    </source>
</evidence>
<evidence type="ECO:0000313" key="2">
    <source>
        <dbReference type="Proteomes" id="UP001222377"/>
    </source>
</evidence>
<organism evidence="1 2">
    <name type="scientific">Bacillus amyloliquefaciens</name>
    <name type="common">Bacillus velezensis</name>
    <dbReference type="NCBI Taxonomy" id="1390"/>
    <lineage>
        <taxon>Bacteria</taxon>
        <taxon>Bacillati</taxon>
        <taxon>Bacillota</taxon>
        <taxon>Bacilli</taxon>
        <taxon>Bacillales</taxon>
        <taxon>Bacillaceae</taxon>
        <taxon>Bacillus</taxon>
        <taxon>Bacillus amyloliquefaciens group</taxon>
    </lineage>
</organism>
<sequence length="49" mass="5862">MSAARKWRDLRSKLIGYKVYGKFSDVVINHILNDMDELDVRHEKDKNKK</sequence>
<dbReference type="AlphaFoldDB" id="A0AAP4DIX2"/>
<comment type="caution">
    <text evidence="1">The sequence shown here is derived from an EMBL/GenBank/DDBJ whole genome shotgun (WGS) entry which is preliminary data.</text>
</comment>
<accession>A0AAP4DIX2</accession>